<comment type="caution">
    <text evidence="4">The sequence shown here is derived from an EMBL/GenBank/DDBJ whole genome shotgun (WGS) entry which is preliminary data.</text>
</comment>
<evidence type="ECO:0000256" key="2">
    <source>
        <dbReference type="SAM" id="SignalP"/>
    </source>
</evidence>
<dbReference type="Proteomes" id="UP000094065">
    <property type="component" value="Unassembled WGS sequence"/>
</dbReference>
<dbReference type="AlphaFoldDB" id="A0A1E3HGE9"/>
<gene>
    <name evidence="4" type="ORF">L202_06551</name>
</gene>
<keyword evidence="2" id="KW-0732">Signal</keyword>
<proteinExistence type="predicted"/>
<feature type="region of interest" description="Disordered" evidence="1">
    <location>
        <begin position="421"/>
        <end position="449"/>
    </location>
</feature>
<feature type="region of interest" description="Disordered" evidence="1">
    <location>
        <begin position="326"/>
        <end position="352"/>
    </location>
</feature>
<evidence type="ECO:0000256" key="1">
    <source>
        <dbReference type="SAM" id="MobiDB-lite"/>
    </source>
</evidence>
<protein>
    <recommendedName>
        <fullName evidence="3">DUF1996 domain-containing protein</fullName>
    </recommendedName>
</protein>
<accession>A0A1E3HGE9</accession>
<reference evidence="4 5" key="1">
    <citation type="submission" date="2016-06" db="EMBL/GenBank/DDBJ databases">
        <title>Evolution of pathogenesis and genome organization in the Tremellales.</title>
        <authorList>
            <person name="Cuomo C."/>
            <person name="Litvintseva A."/>
            <person name="Heitman J."/>
            <person name="Chen Y."/>
            <person name="Sun S."/>
            <person name="Springer D."/>
            <person name="Dromer F."/>
            <person name="Young S."/>
            <person name="Zeng Q."/>
            <person name="Chapman S."/>
            <person name="Gujja S."/>
            <person name="Saif S."/>
            <person name="Birren B."/>
        </authorList>
    </citation>
    <scope>NUCLEOTIDE SEQUENCE [LARGE SCALE GENOMIC DNA]</scope>
    <source>
        <strain evidence="4 5">CBS 6039</strain>
    </source>
</reference>
<evidence type="ECO:0000313" key="5">
    <source>
        <dbReference type="Proteomes" id="UP000094065"/>
    </source>
</evidence>
<feature type="compositionally biased region" description="Polar residues" evidence="1">
    <location>
        <begin position="334"/>
        <end position="352"/>
    </location>
</feature>
<feature type="domain" description="DUF1996" evidence="3">
    <location>
        <begin position="39"/>
        <end position="269"/>
    </location>
</feature>
<sequence>MMPLGRSLALLAALATQAQAYDDLLFTEDFFPLINARLDPIISPGQVSAHVHHVIGSSAFIASESFNDTQTANCTTSNLIDDLSNYWSPMLYYKWKNGSYSAITGDGGSAYWKMPMTNLPTEGFSVVPDDFRMLAGDITRTTYNASNALDQAVSFQCVDASGSYDKTPFIPSDRECLTLRPQVNFPECWNGKDAYIDDNSHVSYPVDGNPEGGKCPDSHPSKIPHLFLEATYHPSEDTIGEGYEWYPGCFVLADGDNYGYSFHADWLNGFPSGFIVDTFNECYDAASDTISKTCAPIDQGRAKAAPRDCVSRGQVVNESVGQMMAIPALPGNNPEYNSSETSKPSSDSYTETASLVTVSDDTQGVCIQGTCYDYAGSDIVDPSAGTGATSTVSLSGVTATSSSSSTGSSIETLLSSTVSASGSSSTASSAPDSVLSPSPTSLTTTKSSLAKSARRRDGLLIGRCHGSFAF</sequence>
<dbReference type="RefSeq" id="XP_018991044.1">
    <property type="nucleotide sequence ID" value="XM_019141069.1"/>
</dbReference>
<dbReference type="InterPro" id="IPR018535">
    <property type="entry name" value="DUF1996"/>
</dbReference>
<dbReference type="PANTHER" id="PTHR43662:SF3">
    <property type="entry name" value="DOMAIN PROTEIN, PUTATIVE (AFU_ORTHOLOGUE AFUA_6G11970)-RELATED"/>
    <property type="match status" value="1"/>
</dbReference>
<dbReference type="EMBL" id="AWGJ01000010">
    <property type="protein sequence ID" value="ODN75394.1"/>
    <property type="molecule type" value="Genomic_DNA"/>
</dbReference>
<dbReference type="STRING" id="1295533.A0A1E3HGE9"/>
<dbReference type="GeneID" id="30157860"/>
<evidence type="ECO:0000313" key="4">
    <source>
        <dbReference type="EMBL" id="ODN75394.1"/>
    </source>
</evidence>
<organism evidence="4 5">
    <name type="scientific">Cryptococcus amylolentus CBS 6039</name>
    <dbReference type="NCBI Taxonomy" id="1295533"/>
    <lineage>
        <taxon>Eukaryota</taxon>
        <taxon>Fungi</taxon>
        <taxon>Dikarya</taxon>
        <taxon>Basidiomycota</taxon>
        <taxon>Agaricomycotina</taxon>
        <taxon>Tremellomycetes</taxon>
        <taxon>Tremellales</taxon>
        <taxon>Cryptococcaceae</taxon>
        <taxon>Cryptococcus</taxon>
    </lineage>
</organism>
<feature type="chain" id="PRO_5009129188" description="DUF1996 domain-containing protein" evidence="2">
    <location>
        <begin position="21"/>
        <end position="470"/>
    </location>
</feature>
<keyword evidence="5" id="KW-1185">Reference proteome</keyword>
<dbReference type="PANTHER" id="PTHR43662">
    <property type="match status" value="1"/>
</dbReference>
<evidence type="ECO:0000259" key="3">
    <source>
        <dbReference type="Pfam" id="PF09362"/>
    </source>
</evidence>
<name>A0A1E3HGE9_9TREE</name>
<dbReference type="OrthoDB" id="74764at2759"/>
<feature type="signal peptide" evidence="2">
    <location>
        <begin position="1"/>
        <end position="20"/>
    </location>
</feature>
<dbReference type="Pfam" id="PF09362">
    <property type="entry name" value="DUF1996"/>
    <property type="match status" value="1"/>
</dbReference>